<evidence type="ECO:0000313" key="2">
    <source>
        <dbReference type="EMBL" id="MCB5197942.1"/>
    </source>
</evidence>
<keyword evidence="1" id="KW-0732">Signal</keyword>
<feature type="chain" id="PRO_5046197172" evidence="1">
    <location>
        <begin position="23"/>
        <end position="109"/>
    </location>
</feature>
<dbReference type="EMBL" id="JAJATZ010000001">
    <property type="protein sequence ID" value="MCB5197942.1"/>
    <property type="molecule type" value="Genomic_DNA"/>
</dbReference>
<protein>
    <submittedName>
        <fullName evidence="2">Uncharacterized protein</fullName>
    </submittedName>
</protein>
<proteinExistence type="predicted"/>
<sequence>MRAGPICLIFLTACAPAGVAFQNPFTGTLSRPTVPDQTRGAVELAVKSEFPEINRDIAAGGGPALTRAFDAASVPMADRPARIIQLQSDTGLYAASPAALGNALLVWGR</sequence>
<accession>A0ABS8BQD4</accession>
<keyword evidence="3" id="KW-1185">Reference proteome</keyword>
<evidence type="ECO:0000313" key="3">
    <source>
        <dbReference type="Proteomes" id="UP001138961"/>
    </source>
</evidence>
<dbReference type="Proteomes" id="UP001138961">
    <property type="component" value="Unassembled WGS sequence"/>
</dbReference>
<dbReference type="RefSeq" id="WP_226746998.1">
    <property type="nucleotide sequence ID" value="NZ_JAJATZ010000001.1"/>
</dbReference>
<organism evidence="2 3">
    <name type="scientific">Loktanella gaetbuli</name>
    <dbReference type="NCBI Taxonomy" id="2881335"/>
    <lineage>
        <taxon>Bacteria</taxon>
        <taxon>Pseudomonadati</taxon>
        <taxon>Pseudomonadota</taxon>
        <taxon>Alphaproteobacteria</taxon>
        <taxon>Rhodobacterales</taxon>
        <taxon>Roseobacteraceae</taxon>
        <taxon>Loktanella</taxon>
    </lineage>
</organism>
<gene>
    <name evidence="2" type="ORF">LGQ03_01685</name>
</gene>
<evidence type="ECO:0000256" key="1">
    <source>
        <dbReference type="SAM" id="SignalP"/>
    </source>
</evidence>
<name>A0ABS8BQD4_9RHOB</name>
<comment type="caution">
    <text evidence="2">The sequence shown here is derived from an EMBL/GenBank/DDBJ whole genome shotgun (WGS) entry which is preliminary data.</text>
</comment>
<reference evidence="2" key="1">
    <citation type="submission" date="2021-10" db="EMBL/GenBank/DDBJ databases">
        <title>Loktanella gaetbuli sp. nov., isolated from a tidal flat.</title>
        <authorList>
            <person name="Park S."/>
            <person name="Yoon J.-H."/>
        </authorList>
    </citation>
    <scope>NUCLEOTIDE SEQUENCE</scope>
    <source>
        <strain evidence="2">TSTF-M6</strain>
    </source>
</reference>
<feature type="signal peptide" evidence="1">
    <location>
        <begin position="1"/>
        <end position="22"/>
    </location>
</feature>